<reference evidence="2 3" key="1">
    <citation type="journal article" date="2015" name="Proc. Natl. Acad. Sci. U.S.A.">
        <title>The resurrection genome of Boea hygrometrica: A blueprint for survival of dehydration.</title>
        <authorList>
            <person name="Xiao L."/>
            <person name="Yang G."/>
            <person name="Zhang L."/>
            <person name="Yang X."/>
            <person name="Zhao S."/>
            <person name="Ji Z."/>
            <person name="Zhou Q."/>
            <person name="Hu M."/>
            <person name="Wang Y."/>
            <person name="Chen M."/>
            <person name="Xu Y."/>
            <person name="Jin H."/>
            <person name="Xiao X."/>
            <person name="Hu G."/>
            <person name="Bao F."/>
            <person name="Hu Y."/>
            <person name="Wan P."/>
            <person name="Li L."/>
            <person name="Deng X."/>
            <person name="Kuang T."/>
            <person name="Xiang C."/>
            <person name="Zhu J.K."/>
            <person name="Oliver M.J."/>
            <person name="He Y."/>
        </authorList>
    </citation>
    <scope>NUCLEOTIDE SEQUENCE [LARGE SCALE GENOMIC DNA]</scope>
    <source>
        <strain evidence="3">cv. XS01</strain>
    </source>
</reference>
<protein>
    <submittedName>
        <fullName evidence="2">Uncharacterized protein</fullName>
    </submittedName>
</protein>
<dbReference type="Proteomes" id="UP000250235">
    <property type="component" value="Unassembled WGS sequence"/>
</dbReference>
<proteinExistence type="predicted"/>
<name>A0A2Z7DJL7_9LAMI</name>
<accession>A0A2Z7DJL7</accession>
<keyword evidence="3" id="KW-1185">Reference proteome</keyword>
<organism evidence="2 3">
    <name type="scientific">Dorcoceras hygrometricum</name>
    <dbReference type="NCBI Taxonomy" id="472368"/>
    <lineage>
        <taxon>Eukaryota</taxon>
        <taxon>Viridiplantae</taxon>
        <taxon>Streptophyta</taxon>
        <taxon>Embryophyta</taxon>
        <taxon>Tracheophyta</taxon>
        <taxon>Spermatophyta</taxon>
        <taxon>Magnoliopsida</taxon>
        <taxon>eudicotyledons</taxon>
        <taxon>Gunneridae</taxon>
        <taxon>Pentapetalae</taxon>
        <taxon>asterids</taxon>
        <taxon>lamiids</taxon>
        <taxon>Lamiales</taxon>
        <taxon>Gesneriaceae</taxon>
        <taxon>Didymocarpoideae</taxon>
        <taxon>Trichosporeae</taxon>
        <taxon>Loxocarpinae</taxon>
        <taxon>Dorcoceras</taxon>
    </lineage>
</organism>
<dbReference type="EMBL" id="KQ986946">
    <property type="protein sequence ID" value="KZV58016.1"/>
    <property type="molecule type" value="Genomic_DNA"/>
</dbReference>
<evidence type="ECO:0000313" key="2">
    <source>
        <dbReference type="EMBL" id="KZV58016.1"/>
    </source>
</evidence>
<evidence type="ECO:0000313" key="3">
    <source>
        <dbReference type="Proteomes" id="UP000250235"/>
    </source>
</evidence>
<feature type="region of interest" description="Disordered" evidence="1">
    <location>
        <begin position="222"/>
        <end position="279"/>
    </location>
</feature>
<dbReference type="AlphaFoldDB" id="A0A2Z7DJL7"/>
<sequence>MLISARIYICTETQTHGVSNSAQNPQLYWPTQHRLVKQLSSVLPAHSLWQPACSTPARPHTSAHATSLTTLHSSKLVLTYCIPTHTCSPCLYFTTKLGKENPNRLTPKLILTDPDHSKKHQHVWKKSVLTSVRTHSCPIWASTSQVASHLPVDAASDPDPALAAYRKFKNFSARERRLSPTSSTMKLAHQRLKLRYPNPVHDRNLILRWFVLENQRKFHEQNPLAEMVRTTSDGDGRSRRDAGDDASDAMTSRKNEEEEEEEKNITRWEKGILNPEYQL</sequence>
<feature type="compositionally biased region" description="Basic and acidic residues" evidence="1">
    <location>
        <begin position="232"/>
        <end position="243"/>
    </location>
</feature>
<gene>
    <name evidence="2" type="ORF">F511_43168</name>
</gene>
<evidence type="ECO:0000256" key="1">
    <source>
        <dbReference type="SAM" id="MobiDB-lite"/>
    </source>
</evidence>